<evidence type="ECO:0000313" key="3">
    <source>
        <dbReference type="EMBL" id="KAA3677269.1"/>
    </source>
</evidence>
<dbReference type="Proteomes" id="UP000324629">
    <property type="component" value="Unassembled WGS sequence"/>
</dbReference>
<keyword evidence="1" id="KW-0175">Coiled coil</keyword>
<proteinExistence type="predicted"/>
<feature type="region of interest" description="Disordered" evidence="2">
    <location>
        <begin position="393"/>
        <end position="415"/>
    </location>
</feature>
<protein>
    <submittedName>
        <fullName evidence="3">Uncharacterized protein</fullName>
    </submittedName>
</protein>
<evidence type="ECO:0000256" key="1">
    <source>
        <dbReference type="SAM" id="Coils"/>
    </source>
</evidence>
<name>A0A5J4NPC3_9TREM</name>
<evidence type="ECO:0000313" key="4">
    <source>
        <dbReference type="Proteomes" id="UP000324629"/>
    </source>
</evidence>
<organism evidence="3 4">
    <name type="scientific">Paragonimus westermani</name>
    <dbReference type="NCBI Taxonomy" id="34504"/>
    <lineage>
        <taxon>Eukaryota</taxon>
        <taxon>Metazoa</taxon>
        <taxon>Spiralia</taxon>
        <taxon>Lophotrochozoa</taxon>
        <taxon>Platyhelminthes</taxon>
        <taxon>Trematoda</taxon>
        <taxon>Digenea</taxon>
        <taxon>Plagiorchiida</taxon>
        <taxon>Troglotremata</taxon>
        <taxon>Troglotrematidae</taxon>
        <taxon>Paragonimus</taxon>
    </lineage>
</organism>
<keyword evidence="4" id="KW-1185">Reference proteome</keyword>
<feature type="region of interest" description="Disordered" evidence="2">
    <location>
        <begin position="1"/>
        <end position="22"/>
    </location>
</feature>
<sequence>MLTQRPEVRTNITSKSEENKSMNNVRAKLTQSQNNMDCVTTLATQLLRDDAERSRDHNEVVVDSKGWSTGGCSAQMQAKNLSQLLPNLHSLAVESGSQDLLNLVQQAQNAAGRILHSYDAFRDGTSCWTPLKTELRLTANASTQVKVEDTQDTGSWLKTADRITELPVSINKVDCRNISSVVPVPPSSSECNKNIQVSIAKGNLSDFPNQSPGRGVDVIDCSEMKGSSVTCETPTRPTSINVGVQCLRADRDIQGWASRSMSRSKKGILYVQKEPAAINKQNISQIDQMNDLLVVEQNTVRNLSAQLYLTKRELEEARDKWAQKEADLRAKLHSQQTRELELVRLNTNLQTEVRLTKCQLAQLQVRLSMSDRVRSEAEPLRNTTISSTYKRNLNGNHQAESVDSGNTLCSTEPTEAKPSEFISELTALIPALSRMLAEAQESTVDKYDHTQICTSPPRPKQPNTNPIIHKSHLLTQENVSRGQNSQQRHVDMLTSSPNLQSQEHSVNPKPGPAFRLQLCPGENRSGSVSPSSRPDSVSSVRSIDVLEFQNGLALLDQRINSVREALDSKTAFER</sequence>
<dbReference type="AlphaFoldDB" id="A0A5J4NPC3"/>
<reference evidence="3 4" key="1">
    <citation type="journal article" date="2019" name="Gigascience">
        <title>Whole-genome sequence of the oriental lung fluke Paragonimus westermani.</title>
        <authorList>
            <person name="Oey H."/>
            <person name="Zakrzewski M."/>
            <person name="Narain K."/>
            <person name="Devi K.R."/>
            <person name="Agatsuma T."/>
            <person name="Nawaratna S."/>
            <person name="Gobert G.N."/>
            <person name="Jones M.K."/>
            <person name="Ragan M.A."/>
            <person name="McManus D.P."/>
            <person name="Krause L."/>
        </authorList>
    </citation>
    <scope>NUCLEOTIDE SEQUENCE [LARGE SCALE GENOMIC DNA]</scope>
    <source>
        <strain evidence="3 4">IND2009</strain>
    </source>
</reference>
<feature type="compositionally biased region" description="Polar residues" evidence="2">
    <location>
        <begin position="393"/>
        <end position="413"/>
    </location>
</feature>
<gene>
    <name evidence="3" type="ORF">DEA37_0002016</name>
</gene>
<evidence type="ECO:0000256" key="2">
    <source>
        <dbReference type="SAM" id="MobiDB-lite"/>
    </source>
</evidence>
<comment type="caution">
    <text evidence="3">The sequence shown here is derived from an EMBL/GenBank/DDBJ whole genome shotgun (WGS) entry which is preliminary data.</text>
</comment>
<accession>A0A5J4NPC3</accession>
<feature type="coiled-coil region" evidence="1">
    <location>
        <begin position="300"/>
        <end position="366"/>
    </location>
</feature>
<dbReference type="EMBL" id="QNGE01001583">
    <property type="protein sequence ID" value="KAA3677269.1"/>
    <property type="molecule type" value="Genomic_DNA"/>
</dbReference>
<feature type="region of interest" description="Disordered" evidence="2">
    <location>
        <begin position="447"/>
        <end position="466"/>
    </location>
</feature>